<dbReference type="EMBL" id="MN740686">
    <property type="protein sequence ID" value="QHU07756.1"/>
    <property type="molecule type" value="Genomic_DNA"/>
</dbReference>
<protein>
    <submittedName>
        <fullName evidence="1">Uncharacterized protein</fullName>
    </submittedName>
</protein>
<accession>A0A6C0JSG3</accession>
<dbReference type="AlphaFoldDB" id="A0A6C0JSG3"/>
<organism evidence="1">
    <name type="scientific">viral metagenome</name>
    <dbReference type="NCBI Taxonomy" id="1070528"/>
    <lineage>
        <taxon>unclassified sequences</taxon>
        <taxon>metagenomes</taxon>
        <taxon>organismal metagenomes</taxon>
    </lineage>
</organism>
<proteinExistence type="predicted"/>
<name>A0A6C0JSG3_9ZZZZ</name>
<reference evidence="1" key="1">
    <citation type="journal article" date="2020" name="Nature">
        <title>Giant virus diversity and host interactions through global metagenomics.</title>
        <authorList>
            <person name="Schulz F."/>
            <person name="Roux S."/>
            <person name="Paez-Espino D."/>
            <person name="Jungbluth S."/>
            <person name="Walsh D.A."/>
            <person name="Denef V.J."/>
            <person name="McMahon K.D."/>
            <person name="Konstantinidis K.T."/>
            <person name="Eloe-Fadrosh E.A."/>
            <person name="Kyrpides N.C."/>
            <person name="Woyke T."/>
        </authorList>
    </citation>
    <scope>NUCLEOTIDE SEQUENCE</scope>
    <source>
        <strain evidence="1">GVMAG-S-1041349-163</strain>
    </source>
</reference>
<sequence>MAFTQMTNMSPPGYFSKSSYDYIRCKVKKILSHDFVDNVYVDDNSIARVLLRVLERRLETVDKMFNLAIMEICNEFKTYQLERVKTLRLERYYPQTQQIYNNLSSTGPDLQMIKLSKQPSTFRFFFA</sequence>
<evidence type="ECO:0000313" key="1">
    <source>
        <dbReference type="EMBL" id="QHU07756.1"/>
    </source>
</evidence>